<evidence type="ECO:0000313" key="3">
    <source>
        <dbReference type="Proteomes" id="UP000094741"/>
    </source>
</evidence>
<dbReference type="Proteomes" id="UP000094741">
    <property type="component" value="Unassembled WGS sequence"/>
</dbReference>
<evidence type="ECO:0000259" key="1">
    <source>
        <dbReference type="Pfam" id="PF01206"/>
    </source>
</evidence>
<dbReference type="RefSeq" id="WP_017041661.1">
    <property type="nucleotide sequence ID" value="NZ_AJYQ02000078.1"/>
</dbReference>
<accession>A0A1E5BGA9</accession>
<gene>
    <name evidence="2" type="ORF">A1QO_00675</name>
</gene>
<name>A0A1E5BGA9_9VIBR</name>
<dbReference type="InterPro" id="IPR001455">
    <property type="entry name" value="TusA-like"/>
</dbReference>
<organism evidence="2 3">
    <name type="scientific">Vibrio genomosp. F10 str. ZF-129</name>
    <dbReference type="NCBI Taxonomy" id="1187848"/>
    <lineage>
        <taxon>Bacteria</taxon>
        <taxon>Pseudomonadati</taxon>
        <taxon>Pseudomonadota</taxon>
        <taxon>Gammaproteobacteria</taxon>
        <taxon>Vibrionales</taxon>
        <taxon>Vibrionaceae</taxon>
        <taxon>Vibrio</taxon>
    </lineage>
</organism>
<dbReference type="Pfam" id="PF01206">
    <property type="entry name" value="TusA"/>
    <property type="match status" value="1"/>
</dbReference>
<dbReference type="AlphaFoldDB" id="A0A1E5BGA9"/>
<sequence length="79" mass="9257">MTEHELDISDLICPESLLLIKKAVKKARPNDKIKVINNQDDVIERRINEYGHLLGYIKEQSEMKYFNKIGEHTYLLEVA</sequence>
<dbReference type="Gene3D" id="3.30.110.40">
    <property type="entry name" value="TusA-like domain"/>
    <property type="match status" value="1"/>
</dbReference>
<dbReference type="SUPFAM" id="SSF64307">
    <property type="entry name" value="SirA-like"/>
    <property type="match status" value="1"/>
</dbReference>
<proteinExistence type="predicted"/>
<reference evidence="2 3" key="1">
    <citation type="journal article" date="2012" name="Science">
        <title>Ecological populations of bacteria act as socially cohesive units of antibiotic production and resistance.</title>
        <authorList>
            <person name="Cordero O.X."/>
            <person name="Wildschutte H."/>
            <person name="Kirkup B."/>
            <person name="Proehl S."/>
            <person name="Ngo L."/>
            <person name="Hussain F."/>
            <person name="Le Roux F."/>
            <person name="Mincer T."/>
            <person name="Polz M.F."/>
        </authorList>
    </citation>
    <scope>NUCLEOTIDE SEQUENCE [LARGE SCALE GENOMIC DNA]</scope>
    <source>
        <strain evidence="2 3">ZF-129</strain>
    </source>
</reference>
<dbReference type="STRING" id="1187848.A1QO_00675"/>
<protein>
    <recommendedName>
        <fullName evidence="1">UPF0033 domain-containing protein</fullName>
    </recommendedName>
</protein>
<comment type="caution">
    <text evidence="2">The sequence shown here is derived from an EMBL/GenBank/DDBJ whole genome shotgun (WGS) entry which is preliminary data.</text>
</comment>
<dbReference type="InterPro" id="IPR036868">
    <property type="entry name" value="TusA-like_sf"/>
</dbReference>
<feature type="domain" description="UPF0033" evidence="1">
    <location>
        <begin position="4"/>
        <end position="43"/>
    </location>
</feature>
<dbReference type="EMBL" id="AJYQ02000078">
    <property type="protein sequence ID" value="OEE35306.1"/>
    <property type="molecule type" value="Genomic_DNA"/>
</dbReference>
<evidence type="ECO:0000313" key="2">
    <source>
        <dbReference type="EMBL" id="OEE35306.1"/>
    </source>
</evidence>